<gene>
    <name evidence="1" type="ORF">AVEN_1790_1</name>
</gene>
<comment type="caution">
    <text evidence="1">The sequence shown here is derived from an EMBL/GenBank/DDBJ whole genome shotgun (WGS) entry which is preliminary data.</text>
</comment>
<evidence type="ECO:0000313" key="2">
    <source>
        <dbReference type="Proteomes" id="UP000499080"/>
    </source>
</evidence>
<sequence>MRFAGSERADRPAKLATKKDLIDLNFNKSGSQLKTEGKIQMLNSWQKGWRDWTKGRWTKYFFEDVQTKRLQRNFYLTQILFTGHGAFKAHQARFFDKDNKCFCRKAVGTILLTHKECEIWKNQRKSRGFQAAWIWN</sequence>
<organism evidence="1 2">
    <name type="scientific">Araneus ventricosus</name>
    <name type="common">Orbweaver spider</name>
    <name type="synonym">Epeira ventricosa</name>
    <dbReference type="NCBI Taxonomy" id="182803"/>
    <lineage>
        <taxon>Eukaryota</taxon>
        <taxon>Metazoa</taxon>
        <taxon>Ecdysozoa</taxon>
        <taxon>Arthropoda</taxon>
        <taxon>Chelicerata</taxon>
        <taxon>Arachnida</taxon>
        <taxon>Araneae</taxon>
        <taxon>Araneomorphae</taxon>
        <taxon>Entelegynae</taxon>
        <taxon>Araneoidea</taxon>
        <taxon>Araneidae</taxon>
        <taxon>Araneus</taxon>
    </lineage>
</organism>
<name>A0A4Y2NYJ5_ARAVE</name>
<dbReference type="AlphaFoldDB" id="A0A4Y2NYJ5"/>
<dbReference type="Proteomes" id="UP000499080">
    <property type="component" value="Unassembled WGS sequence"/>
</dbReference>
<accession>A0A4Y2NYJ5</accession>
<evidence type="ECO:0000313" key="1">
    <source>
        <dbReference type="EMBL" id="GBN44134.1"/>
    </source>
</evidence>
<protein>
    <submittedName>
        <fullName evidence="1">Uncharacterized protein</fullName>
    </submittedName>
</protein>
<keyword evidence="2" id="KW-1185">Reference proteome</keyword>
<reference evidence="1 2" key="1">
    <citation type="journal article" date="2019" name="Sci. Rep.">
        <title>Orb-weaving spider Araneus ventricosus genome elucidates the spidroin gene catalogue.</title>
        <authorList>
            <person name="Kono N."/>
            <person name="Nakamura H."/>
            <person name="Ohtoshi R."/>
            <person name="Moran D.A.P."/>
            <person name="Shinohara A."/>
            <person name="Yoshida Y."/>
            <person name="Fujiwara M."/>
            <person name="Mori M."/>
            <person name="Tomita M."/>
            <person name="Arakawa K."/>
        </authorList>
    </citation>
    <scope>NUCLEOTIDE SEQUENCE [LARGE SCALE GENOMIC DNA]</scope>
</reference>
<proteinExistence type="predicted"/>
<dbReference type="OrthoDB" id="6780957at2759"/>
<dbReference type="EMBL" id="BGPR01010078">
    <property type="protein sequence ID" value="GBN44134.1"/>
    <property type="molecule type" value="Genomic_DNA"/>
</dbReference>